<feature type="domain" description="CARDB" evidence="4">
    <location>
        <begin position="63"/>
        <end position="167"/>
    </location>
</feature>
<feature type="transmembrane region" description="Helical" evidence="2">
    <location>
        <begin position="481"/>
        <end position="500"/>
    </location>
</feature>
<keyword evidence="6" id="KW-1185">Reference proteome</keyword>
<feature type="chain" id="PRO_5045753923" description="CARDB domain-containing protein" evidence="3">
    <location>
        <begin position="27"/>
        <end position="526"/>
    </location>
</feature>
<keyword evidence="3" id="KW-0732">Signal</keyword>
<organism evidence="5 6">
    <name type="scientific">Ruminococcus hominis</name>
    <dbReference type="NCBI Taxonomy" id="2763065"/>
    <lineage>
        <taxon>Bacteria</taxon>
        <taxon>Bacillati</taxon>
        <taxon>Bacillota</taxon>
        <taxon>Clostridia</taxon>
        <taxon>Eubacteriales</taxon>
        <taxon>Oscillospiraceae</taxon>
        <taxon>Ruminococcus</taxon>
    </lineage>
</organism>
<feature type="region of interest" description="Disordered" evidence="1">
    <location>
        <begin position="178"/>
        <end position="197"/>
    </location>
</feature>
<dbReference type="EMBL" id="JACOPE010000001">
    <property type="protein sequence ID" value="MBC5684199.1"/>
    <property type="molecule type" value="Genomic_DNA"/>
</dbReference>
<evidence type="ECO:0000313" key="6">
    <source>
        <dbReference type="Proteomes" id="UP000631576"/>
    </source>
</evidence>
<dbReference type="InterPro" id="IPR011635">
    <property type="entry name" value="CARDB"/>
</dbReference>
<feature type="region of interest" description="Disordered" evidence="1">
    <location>
        <begin position="36"/>
        <end position="56"/>
    </location>
</feature>
<comment type="caution">
    <text evidence="5">The sequence shown here is derived from an EMBL/GenBank/DDBJ whole genome shotgun (WGS) entry which is preliminary data.</text>
</comment>
<evidence type="ECO:0000313" key="5">
    <source>
        <dbReference type="EMBL" id="MBC5684199.1"/>
    </source>
</evidence>
<dbReference type="Pfam" id="PF07705">
    <property type="entry name" value="CARDB"/>
    <property type="match status" value="1"/>
</dbReference>
<reference evidence="5 6" key="1">
    <citation type="submission" date="2020-08" db="EMBL/GenBank/DDBJ databases">
        <title>Genome public.</title>
        <authorList>
            <person name="Liu C."/>
            <person name="Sun Q."/>
        </authorList>
    </citation>
    <scope>NUCLEOTIDE SEQUENCE [LARGE SCALE GENOMIC DNA]</scope>
    <source>
        <strain evidence="5 6">NSJ-13</strain>
    </source>
</reference>
<keyword evidence="2" id="KW-1133">Transmembrane helix</keyword>
<evidence type="ECO:0000256" key="1">
    <source>
        <dbReference type="SAM" id="MobiDB-lite"/>
    </source>
</evidence>
<protein>
    <recommendedName>
        <fullName evidence="4">CARDB domain-containing protein</fullName>
    </recommendedName>
</protein>
<dbReference type="InterPro" id="IPR013783">
    <property type="entry name" value="Ig-like_fold"/>
</dbReference>
<evidence type="ECO:0000256" key="3">
    <source>
        <dbReference type="SAM" id="SignalP"/>
    </source>
</evidence>
<evidence type="ECO:0000259" key="4">
    <source>
        <dbReference type="Pfam" id="PF07705"/>
    </source>
</evidence>
<name>A0ABR7G9U6_9FIRM</name>
<dbReference type="RefSeq" id="WP_186865276.1">
    <property type="nucleotide sequence ID" value="NZ_JACOPE010000001.1"/>
</dbReference>
<feature type="signal peptide" evidence="3">
    <location>
        <begin position="1"/>
        <end position="26"/>
    </location>
</feature>
<feature type="compositionally biased region" description="Low complexity" evidence="1">
    <location>
        <begin position="184"/>
        <end position="193"/>
    </location>
</feature>
<evidence type="ECO:0000256" key="2">
    <source>
        <dbReference type="SAM" id="Phobius"/>
    </source>
</evidence>
<proteinExistence type="predicted"/>
<dbReference type="PANTHER" id="PTHR35902">
    <property type="entry name" value="S-LAYER DOMAIN-LIKE PROTEIN-RELATED"/>
    <property type="match status" value="1"/>
</dbReference>
<keyword evidence="2" id="KW-0812">Transmembrane</keyword>
<keyword evidence="2" id="KW-0472">Membrane</keyword>
<accession>A0ABR7G9U6</accession>
<dbReference type="Gene3D" id="2.60.40.10">
    <property type="entry name" value="Immunoglobulins"/>
    <property type="match status" value="1"/>
</dbReference>
<dbReference type="Proteomes" id="UP000631576">
    <property type="component" value="Unassembled WGS sequence"/>
</dbReference>
<gene>
    <name evidence="5" type="ORF">H8S40_11620</name>
</gene>
<sequence length="526" mass="56296">MRHWKKATGVILSLAMLTAMAPISFAQDNKAASNVNVAGESGNENPSAISRSSSETPIPKIRLSVGKGQSTPNYNAEQKVELTVKIVNEGSCDANNVKISPVIDNASDFPFKIENMNEEKTIEQIKAGESAEATWSFSVRADVETKSYKTPFQITYDDGTNIYETNKYIYVNTTAKKTADAPKADPTPTPDTTQNVSGDAGQAIYDAGGISNSDPIATGGSDKSQSVPRVIVTGFSTNPENVNAGSDFKLTVHVKNTSKTTAVSNLLFDMQAPSAGTDAAAEAPAFLPSSGSSTIYLESIPAGETRDISIDLNARADLVQKPYSIAMSMKYEDGNAAQYEASSSLAIPVKQAARFEFSDIELSPDSIQVGEEANLTCNIYNTGRIKLYNVKIKFSGDGISGKDVFVGNVDSGATGTIDGMLMGESEVPAGSKCKMTMTYEDESGKSFTAEKEFEMEVTPVMDDDDTTMVGAVEEEEKSTPIIPIVVVVIVAAVVIAVLVVRKKKKKQLALEEEDLADEVDRFTEDE</sequence>